<proteinExistence type="predicted"/>
<sequence>MQVFQSMLMASVALVAATTLQANITGTETEVTVQENVLIYTGPLSQDANTRAAALLKQFPQVQTLKITSQGGEIGLGMDLGDQVYAHQLNVEVGQYCFSSCANYVFPAGKVKYLNWRSQLGWHGGAMQPMQFDDADMEQAYQQYIGPMRARETAFFQKIQVQQASTTAGQAPEYARYQDCIGWRYTRQKMQSLGIDQVRYKQLIWLPKSSFKQQCIFTIH</sequence>
<feature type="chain" id="PRO_5043443427" evidence="1">
    <location>
        <begin position="23"/>
        <end position="220"/>
    </location>
</feature>
<name>A0AAW8Z634_9GAMM</name>
<dbReference type="RefSeq" id="WP_317306333.1">
    <property type="nucleotide sequence ID" value="NZ_JAWJYY010000001.1"/>
</dbReference>
<dbReference type="SUPFAM" id="SSF52096">
    <property type="entry name" value="ClpP/crotonase"/>
    <property type="match status" value="1"/>
</dbReference>
<keyword evidence="1" id="KW-0732">Signal</keyword>
<dbReference type="Proteomes" id="UP001284654">
    <property type="component" value="Unassembled WGS sequence"/>
</dbReference>
<protein>
    <submittedName>
        <fullName evidence="2">Uncharacterized protein</fullName>
    </submittedName>
</protein>
<dbReference type="AlphaFoldDB" id="A0AAW8Z634"/>
<gene>
    <name evidence="2" type="ORF">MSG88_11325</name>
</gene>
<dbReference type="EMBL" id="JAWJYY010000001">
    <property type="protein sequence ID" value="MDV4316337.1"/>
    <property type="molecule type" value="Genomic_DNA"/>
</dbReference>
<reference evidence="2" key="1">
    <citation type="submission" date="2023-10" db="EMBL/GenBank/DDBJ databases">
        <authorList>
            <person name="Sykes E.M.E."/>
            <person name="Khan I.U.H."/>
            <person name="Kumar A."/>
        </authorList>
    </citation>
    <scope>NUCLEOTIDE SEQUENCE</scope>
    <source>
        <strain evidence="2">IK5</strain>
    </source>
</reference>
<evidence type="ECO:0000256" key="1">
    <source>
        <dbReference type="SAM" id="SignalP"/>
    </source>
</evidence>
<evidence type="ECO:0000313" key="3">
    <source>
        <dbReference type="Proteomes" id="UP001284654"/>
    </source>
</evidence>
<comment type="caution">
    <text evidence="2">The sequence shown here is derived from an EMBL/GenBank/DDBJ whole genome shotgun (WGS) entry which is preliminary data.</text>
</comment>
<dbReference type="InterPro" id="IPR029045">
    <property type="entry name" value="ClpP/crotonase-like_dom_sf"/>
</dbReference>
<accession>A0AAW8Z634</accession>
<feature type="signal peptide" evidence="1">
    <location>
        <begin position="1"/>
        <end position="22"/>
    </location>
</feature>
<organism evidence="2 3">
    <name type="scientific">Acinetobacter indicus</name>
    <dbReference type="NCBI Taxonomy" id="756892"/>
    <lineage>
        <taxon>Bacteria</taxon>
        <taxon>Pseudomonadati</taxon>
        <taxon>Pseudomonadota</taxon>
        <taxon>Gammaproteobacteria</taxon>
        <taxon>Moraxellales</taxon>
        <taxon>Moraxellaceae</taxon>
        <taxon>Acinetobacter</taxon>
    </lineage>
</organism>
<evidence type="ECO:0000313" key="2">
    <source>
        <dbReference type="EMBL" id="MDV4316337.1"/>
    </source>
</evidence>